<dbReference type="Pfam" id="PF01668">
    <property type="entry name" value="SmpB"/>
    <property type="match status" value="1"/>
</dbReference>
<keyword evidence="2 3" id="KW-0694">RNA-binding</keyword>
<dbReference type="GO" id="GO:0003677">
    <property type="term" value="F:DNA binding"/>
    <property type="evidence" value="ECO:0007669"/>
    <property type="project" value="UniProtKB-KW"/>
</dbReference>
<dbReference type="GO" id="GO:0005829">
    <property type="term" value="C:cytosol"/>
    <property type="evidence" value="ECO:0007669"/>
    <property type="project" value="TreeGrafter"/>
</dbReference>
<dbReference type="Gene3D" id="2.40.280.10">
    <property type="match status" value="1"/>
</dbReference>
<evidence type="ECO:0000256" key="1">
    <source>
        <dbReference type="ARBA" id="ARBA00022490"/>
    </source>
</evidence>
<dbReference type="NCBIfam" id="TIGR00086">
    <property type="entry name" value="smpB"/>
    <property type="match status" value="1"/>
</dbReference>
<accession>A0A564ZLY2</accession>
<reference evidence="4 5" key="1">
    <citation type="submission" date="2019-07" db="EMBL/GenBank/DDBJ databases">
        <authorList>
            <person name="Cremers G."/>
        </authorList>
    </citation>
    <scope>NUCLEOTIDE SEQUENCE [LARGE SCALE GENOMIC DNA]</scope>
</reference>
<dbReference type="PANTHER" id="PTHR30308">
    <property type="entry name" value="TMRNA-BINDING COMPONENT OF TRANS-TRANSLATION TAGGING COMPLEX"/>
    <property type="match status" value="1"/>
</dbReference>
<evidence type="ECO:0000313" key="5">
    <source>
        <dbReference type="Proteomes" id="UP000334340"/>
    </source>
</evidence>
<evidence type="ECO:0000313" key="4">
    <source>
        <dbReference type="EMBL" id="VUZ86203.1"/>
    </source>
</evidence>
<keyword evidence="5" id="KW-1185">Reference proteome</keyword>
<dbReference type="GO" id="GO:0070930">
    <property type="term" value="P:trans-translation-dependent protein tagging"/>
    <property type="evidence" value="ECO:0007669"/>
    <property type="project" value="TreeGrafter"/>
</dbReference>
<proteinExistence type="inferred from homology"/>
<sequence length="180" mass="20457">MTAHPGTWNSTCRTLLGYAIVDLMARAQERRILCSNRRARYEYQIEEVFEAGIVLTGTEVKSLRNGKADLKDSHAAIENGEAYLWGCHISPYAAGNRFNPDPNRTRKLLLHREEIMRLMGKVQEKGLTVIPLSIYVVGRNIKVELALARGKKLYDKRETLKQRAMTKEMAQLARGRADRG</sequence>
<evidence type="ECO:0000256" key="3">
    <source>
        <dbReference type="HAMAP-Rule" id="MF_00023"/>
    </source>
</evidence>
<dbReference type="HAMAP" id="MF_00023">
    <property type="entry name" value="SmpB"/>
    <property type="match status" value="1"/>
</dbReference>
<dbReference type="EMBL" id="CABIKM010000046">
    <property type="protein sequence ID" value="VUZ86203.1"/>
    <property type="molecule type" value="Genomic_DNA"/>
</dbReference>
<dbReference type="InterPro" id="IPR000037">
    <property type="entry name" value="SsrA-bd_prot"/>
</dbReference>
<dbReference type="InterPro" id="IPR023620">
    <property type="entry name" value="SmpB"/>
</dbReference>
<dbReference type="Proteomes" id="UP000334340">
    <property type="component" value="Unassembled WGS sequence"/>
</dbReference>
<dbReference type="AlphaFoldDB" id="A0A564ZLY2"/>
<organism evidence="4 5">
    <name type="scientific">Candidatus Methylomirabilis lanthanidiphila</name>
    <dbReference type="NCBI Taxonomy" id="2211376"/>
    <lineage>
        <taxon>Bacteria</taxon>
        <taxon>Candidatus Methylomirabilota</taxon>
        <taxon>Candidatus Methylomirabilia</taxon>
        <taxon>Candidatus Methylomirabilales</taxon>
        <taxon>Candidatus Methylomirabilaceae</taxon>
        <taxon>Candidatus Methylomirabilis</taxon>
    </lineage>
</organism>
<dbReference type="InterPro" id="IPR020081">
    <property type="entry name" value="SsrA-bd_prot_CS"/>
</dbReference>
<dbReference type="PROSITE" id="PS01317">
    <property type="entry name" value="SSRP"/>
    <property type="match status" value="1"/>
</dbReference>
<dbReference type="GO" id="GO:0070929">
    <property type="term" value="P:trans-translation"/>
    <property type="evidence" value="ECO:0007669"/>
    <property type="project" value="UniProtKB-UniRule"/>
</dbReference>
<evidence type="ECO:0000256" key="2">
    <source>
        <dbReference type="ARBA" id="ARBA00022884"/>
    </source>
</evidence>
<keyword evidence="1 3" id="KW-0963">Cytoplasm</keyword>
<comment type="similarity">
    <text evidence="3">Belongs to the SmpB family.</text>
</comment>
<protein>
    <recommendedName>
        <fullName evidence="3">SsrA-binding protein</fullName>
    </recommendedName>
    <alternativeName>
        <fullName evidence="3">Small protein B</fullName>
    </alternativeName>
</protein>
<dbReference type="SUPFAM" id="SSF74982">
    <property type="entry name" value="Small protein B (SmpB)"/>
    <property type="match status" value="1"/>
</dbReference>
<dbReference type="GO" id="GO:0003723">
    <property type="term" value="F:RNA binding"/>
    <property type="evidence" value="ECO:0007669"/>
    <property type="project" value="UniProtKB-UniRule"/>
</dbReference>
<comment type="function">
    <text evidence="3">Required for rescue of stalled ribosomes mediated by trans-translation. Binds to transfer-messenger RNA (tmRNA), required for stable association of tmRNA with ribosomes. tmRNA and SmpB together mimic tRNA shape, replacing the anticodon stem-loop with SmpB. tmRNA is encoded by the ssrA gene; the 2 termini fold to resemble tRNA(Ala) and it encodes a 'tag peptide', a short internal open reading frame. During trans-translation Ala-aminoacylated tmRNA acts like a tRNA, entering the A-site of stalled ribosomes, displacing the stalled mRNA. The ribosome then switches to translate the ORF on the tmRNA; the nascent peptide is terminated with the 'tag peptide' encoded by the tmRNA and targeted for degradation. The ribosome is freed to recommence translation, which seems to be the essential function of trans-translation.</text>
</comment>
<name>A0A564ZLY2_9BACT</name>
<keyword evidence="4" id="KW-0238">DNA-binding</keyword>
<gene>
    <name evidence="3" type="primary">smpB</name>
    <name evidence="4" type="ORF">MELA_02603</name>
</gene>
<comment type="subcellular location">
    <subcellularLocation>
        <location evidence="3">Cytoplasm</location>
    </subcellularLocation>
    <text evidence="3">The tmRNA-SmpB complex associates with stalled 70S ribosomes.</text>
</comment>
<dbReference type="NCBIfam" id="NF003843">
    <property type="entry name" value="PRK05422.1"/>
    <property type="match status" value="1"/>
</dbReference>
<dbReference type="PANTHER" id="PTHR30308:SF2">
    <property type="entry name" value="SSRA-BINDING PROTEIN"/>
    <property type="match status" value="1"/>
</dbReference>
<dbReference type="CDD" id="cd09294">
    <property type="entry name" value="SmpB"/>
    <property type="match status" value="1"/>
</dbReference>